<dbReference type="PANTHER" id="PTHR10762:SF1">
    <property type="entry name" value="2-(3-AMINO-3-CARBOXYPROPYL)HISTIDINE SYNTHASE SUBUNIT 1"/>
    <property type="match status" value="1"/>
</dbReference>
<dbReference type="Gene3D" id="3.40.50.11850">
    <property type="entry name" value="Diphthamide synthesis DPH1/DPH2 domain 2"/>
    <property type="match status" value="1"/>
</dbReference>
<proteinExistence type="inferred from homology"/>
<comment type="function">
    <text evidence="10">Catalyzes the first step of diphthamide biosynthesis, i.e. the transfer of the 3-amino-3-carboxypropyl group from S-adenosyl-L-methionine (SAM) to the C2 position of the imidazole ring of the target histidine residue in translation elongation factor 2 (EF-2).</text>
</comment>
<dbReference type="InterPro" id="IPR022428">
    <property type="entry name" value="Dph2_arc"/>
</dbReference>
<dbReference type="InterPro" id="IPR016435">
    <property type="entry name" value="DPH1/DPH2"/>
</dbReference>
<evidence type="ECO:0000256" key="5">
    <source>
        <dbReference type="ARBA" id="ARBA00022691"/>
    </source>
</evidence>
<evidence type="ECO:0000256" key="6">
    <source>
        <dbReference type="ARBA" id="ARBA00022723"/>
    </source>
</evidence>
<evidence type="ECO:0000256" key="4">
    <source>
        <dbReference type="ARBA" id="ARBA00022679"/>
    </source>
</evidence>
<dbReference type="InterPro" id="IPR035435">
    <property type="entry name" value="DPH1/DPH2_euk_archaea"/>
</dbReference>
<protein>
    <recommendedName>
        <fullName evidence="3 10">2-(3-amino-3-carboxypropyl)histidine synthase</fullName>
        <ecNumber evidence="3 10">2.5.1.108</ecNumber>
    </recommendedName>
</protein>
<dbReference type="NCBIfam" id="TIGR00322">
    <property type="entry name" value="diphth2_R"/>
    <property type="match status" value="1"/>
</dbReference>
<keyword evidence="6 10" id="KW-0479">Metal-binding</keyword>
<dbReference type="PANTHER" id="PTHR10762">
    <property type="entry name" value="DIPHTHAMIDE BIOSYNTHESIS PROTEIN"/>
    <property type="match status" value="1"/>
</dbReference>
<accession>A0A7C4D877</accession>
<organism evidence="11">
    <name type="scientific">Staphylothermus marinus</name>
    <dbReference type="NCBI Taxonomy" id="2280"/>
    <lineage>
        <taxon>Archaea</taxon>
        <taxon>Thermoproteota</taxon>
        <taxon>Thermoprotei</taxon>
        <taxon>Desulfurococcales</taxon>
        <taxon>Desulfurococcaceae</taxon>
        <taxon>Staphylothermus</taxon>
    </lineage>
</organism>
<dbReference type="GO" id="GO:0046872">
    <property type="term" value="F:metal ion binding"/>
    <property type="evidence" value="ECO:0007669"/>
    <property type="project" value="UniProtKB-KW"/>
</dbReference>
<evidence type="ECO:0000256" key="8">
    <source>
        <dbReference type="ARBA" id="ARBA00023014"/>
    </source>
</evidence>
<dbReference type="InterPro" id="IPR042264">
    <property type="entry name" value="DPH1/DPH2_2"/>
</dbReference>
<comment type="caution">
    <text evidence="11">The sequence shown here is derived from an EMBL/GenBank/DDBJ whole genome shotgun (WGS) entry which is preliminary data.</text>
</comment>
<dbReference type="GO" id="GO:0017183">
    <property type="term" value="P:protein histidyl modification to diphthamide"/>
    <property type="evidence" value="ECO:0007669"/>
    <property type="project" value="UniProtKB-UniRule"/>
</dbReference>
<dbReference type="InterPro" id="IPR042263">
    <property type="entry name" value="DPH1/DPH2_1"/>
</dbReference>
<evidence type="ECO:0000256" key="7">
    <source>
        <dbReference type="ARBA" id="ARBA00023004"/>
    </source>
</evidence>
<dbReference type="Gene3D" id="3.40.50.11840">
    <property type="entry name" value="Diphthamide synthesis DPH1/DPH2 domain 1"/>
    <property type="match status" value="1"/>
</dbReference>
<evidence type="ECO:0000256" key="10">
    <source>
        <dbReference type="PIRNR" id="PIRNR004967"/>
    </source>
</evidence>
<dbReference type="SFLD" id="SFLDS00032">
    <property type="entry name" value="Radical_SAM_3-amino-3-carboxyp"/>
    <property type="match status" value="1"/>
</dbReference>
<sequence length="345" mass="39180">MNDICSIYDVEYSVVEGFLRENRVEKILIQAPDGLKKIVPCILNKVIDKNKYRVYVSSSPTYGGCDLALDEAIRLNVDLIIHIGHNEYPYLSIKPNIPVLYIPAYYNWKPGLDLINNIVETLSRENVSSIGLVATIQHIRSINELSHYLEERGFEVHIGKSDNPSLENGQIIGCNYSSASSIDKYVDAYIVLAGGMFHAIGLSLTTSKRVYGIDPYKNVVWTTREFVKKVIAKRMFLVSMLRNSGFRTIGLIIGLKPGQYRPSIIEYLIKLSEENNIEYYVIQTSELNNDRLIAIDNALSLDVYVVTSCPRLPIDDLSDFYKPVLTPGEYVMVLNRACDKYIYPW</sequence>
<comment type="cofactor">
    <cofactor evidence="1 10">
        <name>[4Fe-4S] cluster</name>
        <dbReference type="ChEBI" id="CHEBI:49883"/>
    </cofactor>
</comment>
<dbReference type="AlphaFoldDB" id="A0A7C4D877"/>
<name>A0A7C4D877_STAMA</name>
<dbReference type="GO" id="GO:0051539">
    <property type="term" value="F:4 iron, 4 sulfur cluster binding"/>
    <property type="evidence" value="ECO:0007669"/>
    <property type="project" value="UniProtKB-UniRule"/>
</dbReference>
<evidence type="ECO:0000256" key="1">
    <source>
        <dbReference type="ARBA" id="ARBA00001966"/>
    </source>
</evidence>
<evidence type="ECO:0000256" key="2">
    <source>
        <dbReference type="ARBA" id="ARBA00005156"/>
    </source>
</evidence>
<comment type="similarity">
    <text evidence="10">Belongs to the DPH1/DPH2 family.</text>
</comment>
<reference evidence="11" key="1">
    <citation type="journal article" date="2020" name="mSystems">
        <title>Genome- and Community-Level Interaction Insights into Carbon Utilization and Element Cycling Functions of Hydrothermarchaeota in Hydrothermal Sediment.</title>
        <authorList>
            <person name="Zhou Z."/>
            <person name="Liu Y."/>
            <person name="Xu W."/>
            <person name="Pan J."/>
            <person name="Luo Z.H."/>
            <person name="Li M."/>
        </authorList>
    </citation>
    <scope>NUCLEOTIDE SEQUENCE [LARGE SCALE GENOMIC DNA]</scope>
    <source>
        <strain evidence="11">SpSt-642</strain>
    </source>
</reference>
<gene>
    <name evidence="11" type="primary">dph2</name>
    <name evidence="11" type="ORF">ENU14_05625</name>
</gene>
<keyword evidence="4 10" id="KW-0808">Transferase</keyword>
<dbReference type="PIRSF" id="PIRSF004967">
    <property type="entry name" value="DPH1"/>
    <property type="match status" value="1"/>
</dbReference>
<evidence type="ECO:0000256" key="9">
    <source>
        <dbReference type="ARBA" id="ARBA00048403"/>
    </source>
</evidence>
<keyword evidence="10" id="KW-0004">4Fe-4S</keyword>
<dbReference type="InterPro" id="IPR042265">
    <property type="entry name" value="DPH1/DPH2_3"/>
</dbReference>
<dbReference type="EMBL" id="DTBJ01000050">
    <property type="protein sequence ID" value="HGM59042.1"/>
    <property type="molecule type" value="Genomic_DNA"/>
</dbReference>
<comment type="pathway">
    <text evidence="2 10">Protein modification; peptidyl-diphthamide biosynthesis.</text>
</comment>
<dbReference type="NCBIfam" id="TIGR03682">
    <property type="entry name" value="arCOG04112"/>
    <property type="match status" value="1"/>
</dbReference>
<dbReference type="GO" id="GO:0090560">
    <property type="term" value="F:2-(3-amino-3-carboxypropyl)histidine synthase activity"/>
    <property type="evidence" value="ECO:0007669"/>
    <property type="project" value="UniProtKB-UniRule"/>
</dbReference>
<dbReference type="EC" id="2.5.1.108" evidence="3 10"/>
<comment type="catalytic activity">
    <reaction evidence="9 10">
        <text>L-histidyl-[translation elongation factor 2] + S-adenosyl-L-methionine = 2-[(3S)-amino-3-carboxypropyl]-L-histidyl-[translation elongation factor 2] + S-methyl-5'-thioadenosine + H(+)</text>
        <dbReference type="Rhea" id="RHEA:36783"/>
        <dbReference type="Rhea" id="RHEA-COMP:9748"/>
        <dbReference type="Rhea" id="RHEA-COMP:9749"/>
        <dbReference type="ChEBI" id="CHEBI:15378"/>
        <dbReference type="ChEBI" id="CHEBI:17509"/>
        <dbReference type="ChEBI" id="CHEBI:29979"/>
        <dbReference type="ChEBI" id="CHEBI:59789"/>
        <dbReference type="ChEBI" id="CHEBI:73995"/>
        <dbReference type="EC" id="2.5.1.108"/>
    </reaction>
</comment>
<dbReference type="Gene3D" id="3.40.50.11860">
    <property type="entry name" value="Diphthamide synthesis DPH1/DPH2 domain 3"/>
    <property type="match status" value="1"/>
</dbReference>
<evidence type="ECO:0000256" key="3">
    <source>
        <dbReference type="ARBA" id="ARBA00012221"/>
    </source>
</evidence>
<keyword evidence="7 10" id="KW-0408">Iron</keyword>
<keyword evidence="5 10" id="KW-0949">S-adenosyl-L-methionine</keyword>
<dbReference type="UniPathway" id="UPA00559"/>
<evidence type="ECO:0000313" key="11">
    <source>
        <dbReference type="EMBL" id="HGM59042.1"/>
    </source>
</evidence>
<dbReference type="Pfam" id="PF01866">
    <property type="entry name" value="Diphthamide_syn"/>
    <property type="match status" value="1"/>
</dbReference>
<keyword evidence="8 10" id="KW-0411">Iron-sulfur</keyword>